<dbReference type="Proteomes" id="UP001470230">
    <property type="component" value="Unassembled WGS sequence"/>
</dbReference>
<accession>A0ABR2H5B4</accession>
<feature type="coiled-coil region" evidence="1">
    <location>
        <begin position="60"/>
        <end position="141"/>
    </location>
</feature>
<evidence type="ECO:0000313" key="2">
    <source>
        <dbReference type="EMBL" id="KAK8840957.1"/>
    </source>
</evidence>
<keyword evidence="3" id="KW-1185">Reference proteome</keyword>
<name>A0ABR2H5B4_9EUKA</name>
<evidence type="ECO:0000313" key="3">
    <source>
        <dbReference type="Proteomes" id="UP001470230"/>
    </source>
</evidence>
<protein>
    <submittedName>
        <fullName evidence="2">Uncharacterized protein</fullName>
    </submittedName>
</protein>
<dbReference type="EMBL" id="JAPFFF010000043">
    <property type="protein sequence ID" value="KAK8840957.1"/>
    <property type="molecule type" value="Genomic_DNA"/>
</dbReference>
<organism evidence="2 3">
    <name type="scientific">Tritrichomonas musculus</name>
    <dbReference type="NCBI Taxonomy" id="1915356"/>
    <lineage>
        <taxon>Eukaryota</taxon>
        <taxon>Metamonada</taxon>
        <taxon>Parabasalia</taxon>
        <taxon>Tritrichomonadida</taxon>
        <taxon>Tritrichomonadidae</taxon>
        <taxon>Tritrichomonas</taxon>
    </lineage>
</organism>
<sequence length="172" mass="20534">MINLLIKILKKRGRESSVLLNAVSFSKTGNEYLIEKLYEAGDDIELDFNILNKQLIKYVYEQNQENKEQCKSNIQHLNQMRSKIENQIDELKNEYERKTNEIEEKQIRFKNDMMISMMDQIETIKKEMNNMRQEMKEQQMISEKRNTSINKNIELGKSTNFIIMNNIKKDAT</sequence>
<keyword evidence="1" id="KW-0175">Coiled coil</keyword>
<comment type="caution">
    <text evidence="2">The sequence shown here is derived from an EMBL/GenBank/DDBJ whole genome shotgun (WGS) entry which is preliminary data.</text>
</comment>
<evidence type="ECO:0000256" key="1">
    <source>
        <dbReference type="SAM" id="Coils"/>
    </source>
</evidence>
<reference evidence="2 3" key="1">
    <citation type="submission" date="2024-04" db="EMBL/GenBank/DDBJ databases">
        <title>Tritrichomonas musculus Genome.</title>
        <authorList>
            <person name="Alves-Ferreira E."/>
            <person name="Grigg M."/>
            <person name="Lorenzi H."/>
            <person name="Galac M."/>
        </authorList>
    </citation>
    <scope>NUCLEOTIDE SEQUENCE [LARGE SCALE GENOMIC DNA]</scope>
    <source>
        <strain evidence="2 3">EAF2021</strain>
    </source>
</reference>
<gene>
    <name evidence="2" type="ORF">M9Y10_027791</name>
</gene>
<proteinExistence type="predicted"/>